<evidence type="ECO:0000313" key="2">
    <source>
        <dbReference type="Proteomes" id="UP001213664"/>
    </source>
</evidence>
<accession>A0AAJ5X1M7</accession>
<gene>
    <name evidence="1" type="ORF">P0Y50_02805</name>
</gene>
<reference evidence="1" key="1">
    <citation type="submission" date="2023-03" db="EMBL/GenBank/DDBJ databases">
        <title>Andean soil-derived lignocellulolytic bacterial consortium as a source of novel taxa and putative plastic-active enzymes.</title>
        <authorList>
            <person name="Diaz-Garcia L."/>
            <person name="Chuvochina M."/>
            <person name="Feuerriegel G."/>
            <person name="Bunk B."/>
            <person name="Sproer C."/>
            <person name="Streit W.R."/>
            <person name="Rodriguez L.M."/>
            <person name="Overmann J."/>
            <person name="Jimenez D.J."/>
        </authorList>
    </citation>
    <scope>NUCLEOTIDE SEQUENCE</scope>
    <source>
        <strain evidence="1">MAG 833</strain>
    </source>
</reference>
<dbReference type="EMBL" id="CP119326">
    <property type="protein sequence ID" value="WEK40553.1"/>
    <property type="molecule type" value="Genomic_DNA"/>
</dbReference>
<organism evidence="1 2">
    <name type="scientific">Candidatus Brevundimonas colombiensis</name>
    <dbReference type="NCBI Taxonomy" id="3121376"/>
    <lineage>
        <taxon>Bacteria</taxon>
        <taxon>Pseudomonadati</taxon>
        <taxon>Pseudomonadota</taxon>
        <taxon>Alphaproteobacteria</taxon>
        <taxon>Caulobacterales</taxon>
        <taxon>Caulobacteraceae</taxon>
        <taxon>Brevundimonas</taxon>
    </lineage>
</organism>
<dbReference type="AlphaFoldDB" id="A0AAJ5X1M7"/>
<proteinExistence type="predicted"/>
<protein>
    <recommendedName>
        <fullName evidence="3">Peptidase S1</fullName>
    </recommendedName>
</protein>
<name>A0AAJ5X1M7_9CAUL</name>
<dbReference type="Proteomes" id="UP001213664">
    <property type="component" value="Chromosome"/>
</dbReference>
<sequence>MRLTYDAGSLPLVIKVGSSEDTTLVINGANGRWYCDDDSGGGVDPAIRLNNPDSGVYEIWVGAYADKPVSATIFITELAD</sequence>
<evidence type="ECO:0000313" key="1">
    <source>
        <dbReference type="EMBL" id="WEK40553.1"/>
    </source>
</evidence>
<evidence type="ECO:0008006" key="3">
    <source>
        <dbReference type="Google" id="ProtNLM"/>
    </source>
</evidence>